<feature type="region of interest" description="Disordered" evidence="1">
    <location>
        <begin position="122"/>
        <end position="148"/>
    </location>
</feature>
<organism evidence="2 3">
    <name type="scientific">Macrostomum lignano</name>
    <dbReference type="NCBI Taxonomy" id="282301"/>
    <lineage>
        <taxon>Eukaryota</taxon>
        <taxon>Metazoa</taxon>
        <taxon>Spiralia</taxon>
        <taxon>Lophotrochozoa</taxon>
        <taxon>Platyhelminthes</taxon>
        <taxon>Rhabditophora</taxon>
        <taxon>Macrostomorpha</taxon>
        <taxon>Macrostomida</taxon>
        <taxon>Macrostomidae</taxon>
        <taxon>Macrostomum</taxon>
    </lineage>
</organism>
<dbReference type="EMBL" id="NIVC01000502">
    <property type="protein sequence ID" value="PAA82016.1"/>
    <property type="molecule type" value="Genomic_DNA"/>
</dbReference>
<evidence type="ECO:0000313" key="3">
    <source>
        <dbReference type="Proteomes" id="UP000215902"/>
    </source>
</evidence>
<reference evidence="2 3" key="1">
    <citation type="submission" date="2017-06" db="EMBL/GenBank/DDBJ databases">
        <title>A platform for efficient transgenesis in Macrostomum lignano, a flatworm model organism for stem cell research.</title>
        <authorList>
            <person name="Berezikov E."/>
        </authorList>
    </citation>
    <scope>NUCLEOTIDE SEQUENCE [LARGE SCALE GENOMIC DNA]</scope>
    <source>
        <strain evidence="2">DV1</strain>
        <tissue evidence="2">Whole organism</tissue>
    </source>
</reference>
<evidence type="ECO:0000313" key="2">
    <source>
        <dbReference type="EMBL" id="PAA82016.1"/>
    </source>
</evidence>
<feature type="compositionally biased region" description="Basic and acidic residues" evidence="1">
    <location>
        <begin position="65"/>
        <end position="74"/>
    </location>
</feature>
<dbReference type="Proteomes" id="UP000215902">
    <property type="component" value="Unassembled WGS sequence"/>
</dbReference>
<dbReference type="AlphaFoldDB" id="A0A267G7R8"/>
<accession>A0A267G7R8</accession>
<protein>
    <submittedName>
        <fullName evidence="2">Uncharacterized protein</fullName>
    </submittedName>
</protein>
<comment type="caution">
    <text evidence="2">The sequence shown here is derived from an EMBL/GenBank/DDBJ whole genome shotgun (WGS) entry which is preliminary data.</text>
</comment>
<sequence>MPGIGGGGLTAETMQLGRAKLNPVGNRNLPERKVEKNPVTNQDCVVNEMKRKLANRKGSSSPVVDKFDKDKDTSKEEEEEEAPTNFKDILNKFKKTDKTPAPGTKIATDNQRAELLSNLKSAVNKIDLGEKDGTESDDDDEDESEWED</sequence>
<evidence type="ECO:0000256" key="1">
    <source>
        <dbReference type="SAM" id="MobiDB-lite"/>
    </source>
</evidence>
<feature type="region of interest" description="Disordered" evidence="1">
    <location>
        <begin position="1"/>
        <end position="110"/>
    </location>
</feature>
<name>A0A267G7R8_9PLAT</name>
<proteinExistence type="predicted"/>
<gene>
    <name evidence="2" type="ORF">BOX15_Mlig001155g2</name>
</gene>
<feature type="compositionally biased region" description="Basic and acidic residues" evidence="1">
    <location>
        <begin position="89"/>
        <end position="98"/>
    </location>
</feature>
<keyword evidence="3" id="KW-1185">Reference proteome</keyword>
<feature type="compositionally biased region" description="Acidic residues" evidence="1">
    <location>
        <begin position="135"/>
        <end position="148"/>
    </location>
</feature>